<dbReference type="Gene3D" id="2.60.40.3760">
    <property type="match status" value="4"/>
</dbReference>
<sequence>GTYVVHMNIKNHKYHTGNYTTHVYAWKNNGTEMAINLGQTNIPGSPDELKANITNVNQQEGTYDVSIQANAQGGIREVYVPTWSAQDQSDIVWYKAQKQADGSYKLRMNVRNHKNHRGTYISHVYAYSNRGTVKAISAGETKLNNVLSAEIKNVNSKTGTYDVIVKDHIGGAVDSVSVPIWSKDQSDLVWYPAKKQADGTYIVHMNIKNHKYNVGNYTTHVYMYTKNQGVHAISLGQTNVQSESEQLKAGIKNVNAKAGTYDVVVQAKSGAGIKQVSVPIWSKANQSDLVWYPAKKQADGTYVVHMNIK</sequence>
<dbReference type="Proteomes" id="UP000196074">
    <property type="component" value="Unassembled WGS sequence"/>
</dbReference>
<evidence type="ECO:0000313" key="1">
    <source>
        <dbReference type="EMBL" id="OUQ05603.1"/>
    </source>
</evidence>
<reference evidence="2" key="1">
    <citation type="submission" date="2017-04" db="EMBL/GenBank/DDBJ databases">
        <title>Function of individual gut microbiota members based on whole genome sequencing of pure cultures obtained from chicken caecum.</title>
        <authorList>
            <person name="Medvecky M."/>
            <person name="Cejkova D."/>
            <person name="Polansky O."/>
            <person name="Karasova D."/>
            <person name="Kubasova T."/>
            <person name="Cizek A."/>
            <person name="Rychlik I."/>
        </authorList>
    </citation>
    <scope>NUCLEOTIDE SEQUENCE [LARGE SCALE GENOMIC DNA]</scope>
    <source>
        <strain evidence="2">An144</strain>
    </source>
</reference>
<organism evidence="1 2">
    <name type="scientific">Enterococcus cecorum</name>
    <dbReference type="NCBI Taxonomy" id="44008"/>
    <lineage>
        <taxon>Bacteria</taxon>
        <taxon>Bacillati</taxon>
        <taxon>Bacillota</taxon>
        <taxon>Bacilli</taxon>
        <taxon>Lactobacillales</taxon>
        <taxon>Enterococcaceae</taxon>
        <taxon>Enterococcus</taxon>
    </lineage>
</organism>
<dbReference type="InterPro" id="IPR013688">
    <property type="entry name" value="GBS_Bsp-like"/>
</dbReference>
<evidence type="ECO:0000313" key="2">
    <source>
        <dbReference type="Proteomes" id="UP000196074"/>
    </source>
</evidence>
<name>A0A1Y4QMV1_9ENTE</name>
<comment type="caution">
    <text evidence="1">The sequence shown here is derived from an EMBL/GenBank/DDBJ whole genome shotgun (WGS) entry which is preliminary data.</text>
</comment>
<gene>
    <name evidence="1" type="ORF">B5E88_12560</name>
</gene>
<evidence type="ECO:0008006" key="3">
    <source>
        <dbReference type="Google" id="ProtNLM"/>
    </source>
</evidence>
<feature type="non-terminal residue" evidence="1">
    <location>
        <position position="1"/>
    </location>
</feature>
<dbReference type="EMBL" id="NFLC01000086">
    <property type="protein sequence ID" value="OUQ05603.1"/>
    <property type="molecule type" value="Genomic_DNA"/>
</dbReference>
<dbReference type="AlphaFoldDB" id="A0A1Y4QMV1"/>
<proteinExistence type="predicted"/>
<accession>A0A1Y4QMV1</accession>
<feature type="non-terminal residue" evidence="1">
    <location>
        <position position="309"/>
    </location>
</feature>
<protein>
    <recommendedName>
        <fullName evidence="3">N-acetylmuramoyl-L-alanine amidase</fullName>
    </recommendedName>
</protein>
<dbReference type="Pfam" id="PF08481">
    <property type="entry name" value="GBS_Bsp-like"/>
    <property type="match status" value="3"/>
</dbReference>